<gene>
    <name evidence="3" type="ORF">DFR70_11031</name>
</gene>
<dbReference type="GO" id="GO:0005829">
    <property type="term" value="C:cytosol"/>
    <property type="evidence" value="ECO:0007669"/>
    <property type="project" value="TreeGrafter"/>
</dbReference>
<dbReference type="Pfam" id="PF01243">
    <property type="entry name" value="PNPOx_N"/>
    <property type="match status" value="1"/>
</dbReference>
<proteinExistence type="predicted"/>
<dbReference type="InterPro" id="IPR052019">
    <property type="entry name" value="F420H2_bilvrd_red/Heme_oxyg"/>
</dbReference>
<evidence type="ECO:0000313" key="3">
    <source>
        <dbReference type="EMBL" id="PXX60191.1"/>
    </source>
</evidence>
<dbReference type="SUPFAM" id="SSF50475">
    <property type="entry name" value="FMN-binding split barrel"/>
    <property type="match status" value="1"/>
</dbReference>
<organism evidence="3 4">
    <name type="scientific">Nocardia tenerifensis</name>
    <dbReference type="NCBI Taxonomy" id="228006"/>
    <lineage>
        <taxon>Bacteria</taxon>
        <taxon>Bacillati</taxon>
        <taxon>Actinomycetota</taxon>
        <taxon>Actinomycetes</taxon>
        <taxon>Mycobacteriales</taxon>
        <taxon>Nocardiaceae</taxon>
        <taxon>Nocardia</taxon>
    </lineage>
</organism>
<dbReference type="GO" id="GO:0016627">
    <property type="term" value="F:oxidoreductase activity, acting on the CH-CH group of donors"/>
    <property type="evidence" value="ECO:0007669"/>
    <property type="project" value="TreeGrafter"/>
</dbReference>
<dbReference type="PANTHER" id="PTHR35176">
    <property type="entry name" value="HEME OXYGENASE HI_0854-RELATED"/>
    <property type="match status" value="1"/>
</dbReference>
<dbReference type="EMBL" id="QJKF01000010">
    <property type="protein sequence ID" value="PXX60191.1"/>
    <property type="molecule type" value="Genomic_DNA"/>
</dbReference>
<evidence type="ECO:0000256" key="1">
    <source>
        <dbReference type="ARBA" id="ARBA00023002"/>
    </source>
</evidence>
<dbReference type="InterPro" id="IPR012349">
    <property type="entry name" value="Split_barrel_FMN-bd"/>
</dbReference>
<dbReference type="Proteomes" id="UP000247569">
    <property type="component" value="Unassembled WGS sequence"/>
</dbReference>
<evidence type="ECO:0000313" key="4">
    <source>
        <dbReference type="Proteomes" id="UP000247569"/>
    </source>
</evidence>
<feature type="domain" description="Pyridoxamine 5'-phosphate oxidase N-terminal" evidence="2">
    <location>
        <begin position="39"/>
        <end position="131"/>
    </location>
</feature>
<keyword evidence="4" id="KW-1185">Reference proteome</keyword>
<dbReference type="PANTHER" id="PTHR35176:SF4">
    <property type="entry name" value="PYRIDOXAMINE 5'-PHOSPHATE OXIDASE-RELATED FMN-BINDING"/>
    <property type="match status" value="1"/>
</dbReference>
<dbReference type="AlphaFoldDB" id="A0A318JTS6"/>
<dbReference type="InterPro" id="IPR011576">
    <property type="entry name" value="Pyridox_Oxase_N"/>
</dbReference>
<dbReference type="GO" id="GO:0070967">
    <property type="term" value="F:coenzyme F420 binding"/>
    <property type="evidence" value="ECO:0007669"/>
    <property type="project" value="TreeGrafter"/>
</dbReference>
<keyword evidence="1" id="KW-0560">Oxidoreductase</keyword>
<dbReference type="OrthoDB" id="157302at2"/>
<dbReference type="Gene3D" id="2.30.110.10">
    <property type="entry name" value="Electron Transport, Fmn-binding Protein, Chain A"/>
    <property type="match status" value="1"/>
</dbReference>
<name>A0A318JTS6_9NOCA</name>
<sequence length="176" mass="18915">MDTQNLADLYSLPELEWAAIESTLDANIPQAPDTGGPNRHTYWLSTLNPDGSPHVTALGALWLHGAFWFTTGARSRKGRNLARDPRCTLSIAMHDFDLTVDGTAAQVTDPAAVAEIAARYAADGWPARPDETGQALTAEYSAPSAGPPPWHVYRITATTAMALGTVEPGGATRWRF</sequence>
<protein>
    <submittedName>
        <fullName evidence="3">PPOX class probable F420-dependent enzyme</fullName>
    </submittedName>
</protein>
<comment type="caution">
    <text evidence="3">The sequence shown here is derived from an EMBL/GenBank/DDBJ whole genome shotgun (WGS) entry which is preliminary data.</text>
</comment>
<accession>A0A318JTS6</accession>
<dbReference type="RefSeq" id="WP_040732828.1">
    <property type="nucleotide sequence ID" value="NZ_QJKF01000010.1"/>
</dbReference>
<evidence type="ECO:0000259" key="2">
    <source>
        <dbReference type="Pfam" id="PF01243"/>
    </source>
</evidence>
<reference evidence="3 4" key="1">
    <citation type="submission" date="2018-05" db="EMBL/GenBank/DDBJ databases">
        <title>Genomic Encyclopedia of Type Strains, Phase IV (KMG-IV): sequencing the most valuable type-strain genomes for metagenomic binning, comparative biology and taxonomic classification.</title>
        <authorList>
            <person name="Goeker M."/>
        </authorList>
    </citation>
    <scope>NUCLEOTIDE SEQUENCE [LARGE SCALE GENOMIC DNA]</scope>
    <source>
        <strain evidence="3 4">DSM 44704</strain>
    </source>
</reference>